<dbReference type="STRING" id="40754.THII_0089"/>
<sequence>MDNLDSKRIVDTIVILCKRINERFPQSGLSSLCLELRTIAQESTSRCEWIEKPHWLLRMGIGFIIILFIFTLLTIVRSAVNFSAIHDLKLVDFLQLLDAGMNSIILIGAALLFVITVETRRKRQRAIKAIHQLRVLAHVIDMYQLTKDPERIVRNRTQWTSSSPRETMTAFELTRYLTYCSEMLSLVGKIAALYVQDFQDAIVLEAVNDVETLTTGLSQKIWQKILILHRLKEQNSATTTTTQSKNE</sequence>
<protein>
    <submittedName>
        <fullName evidence="2">Membrane protein</fullName>
    </submittedName>
</protein>
<dbReference type="OrthoDB" id="250722at2"/>
<dbReference type="KEGG" id="tig:THII_0089"/>
<accession>A0A090BU29</accession>
<feature type="transmembrane region" description="Helical" evidence="1">
    <location>
        <begin position="55"/>
        <end position="76"/>
    </location>
</feature>
<dbReference type="AlphaFoldDB" id="A0A090BU29"/>
<evidence type="ECO:0000313" key="3">
    <source>
        <dbReference type="Proteomes" id="UP000031623"/>
    </source>
</evidence>
<dbReference type="EMBL" id="AP014633">
    <property type="protein sequence ID" value="BAP54386.1"/>
    <property type="molecule type" value="Genomic_DNA"/>
</dbReference>
<evidence type="ECO:0000313" key="2">
    <source>
        <dbReference type="EMBL" id="BAP54386.1"/>
    </source>
</evidence>
<keyword evidence="1" id="KW-0472">Membrane</keyword>
<proteinExistence type="predicted"/>
<organism evidence="2 3">
    <name type="scientific">Thioploca ingrica</name>
    <dbReference type="NCBI Taxonomy" id="40754"/>
    <lineage>
        <taxon>Bacteria</taxon>
        <taxon>Pseudomonadati</taxon>
        <taxon>Pseudomonadota</taxon>
        <taxon>Gammaproteobacteria</taxon>
        <taxon>Thiotrichales</taxon>
        <taxon>Thiotrichaceae</taxon>
        <taxon>Thioploca</taxon>
    </lineage>
</organism>
<dbReference type="Proteomes" id="UP000031623">
    <property type="component" value="Chromosome"/>
</dbReference>
<dbReference type="HOGENOM" id="CLU_1146274_0_0_6"/>
<name>A0A090BU29_9GAMM</name>
<feature type="transmembrane region" description="Helical" evidence="1">
    <location>
        <begin position="96"/>
        <end position="117"/>
    </location>
</feature>
<reference evidence="2 3" key="1">
    <citation type="journal article" date="2014" name="ISME J.">
        <title>Ecophysiology of Thioploca ingrica as revealed by the complete genome sequence supplemented with proteomic evidence.</title>
        <authorList>
            <person name="Kojima H."/>
            <person name="Ogura Y."/>
            <person name="Yamamoto N."/>
            <person name="Togashi T."/>
            <person name="Mori H."/>
            <person name="Watanabe T."/>
            <person name="Nemoto F."/>
            <person name="Kurokawa K."/>
            <person name="Hayashi T."/>
            <person name="Fukui M."/>
        </authorList>
    </citation>
    <scope>NUCLEOTIDE SEQUENCE [LARGE SCALE GENOMIC DNA]</scope>
</reference>
<evidence type="ECO:0000256" key="1">
    <source>
        <dbReference type="SAM" id="Phobius"/>
    </source>
</evidence>
<keyword evidence="1" id="KW-0812">Transmembrane</keyword>
<keyword evidence="3" id="KW-1185">Reference proteome</keyword>
<gene>
    <name evidence="2" type="ORF">THII_0089</name>
</gene>
<keyword evidence="1" id="KW-1133">Transmembrane helix</keyword>